<evidence type="ECO:0000256" key="10">
    <source>
        <dbReference type="ARBA" id="ARBA00023170"/>
    </source>
</evidence>
<keyword evidence="6 14" id="KW-0297">G-protein coupled receptor</keyword>
<evidence type="ECO:0000256" key="13">
    <source>
        <dbReference type="ARBA" id="ARBA00023273"/>
    </source>
</evidence>
<feature type="transmembrane region" description="Helical" evidence="16">
    <location>
        <begin position="28"/>
        <end position="54"/>
    </location>
</feature>
<dbReference type="SUPFAM" id="SSF81321">
    <property type="entry name" value="Family A G protein-coupled receptor-like"/>
    <property type="match status" value="1"/>
</dbReference>
<dbReference type="Proteomes" id="UP001642483">
    <property type="component" value="Unassembled WGS sequence"/>
</dbReference>
<dbReference type="PROSITE" id="PS00237">
    <property type="entry name" value="G_PROTEIN_RECEP_F1_1"/>
    <property type="match status" value="1"/>
</dbReference>
<gene>
    <name evidence="18" type="ORF">CVLEPA_LOCUS23218</name>
</gene>
<keyword evidence="12 14" id="KW-0807">Transducer</keyword>
<feature type="transmembrane region" description="Helical" evidence="16">
    <location>
        <begin position="475"/>
        <end position="498"/>
    </location>
</feature>
<dbReference type="Pfam" id="PF00001">
    <property type="entry name" value="7tm_1"/>
    <property type="match status" value="1"/>
</dbReference>
<evidence type="ECO:0000313" key="18">
    <source>
        <dbReference type="EMBL" id="CAK8690621.1"/>
    </source>
</evidence>
<keyword evidence="4 14" id="KW-0812">Transmembrane</keyword>
<keyword evidence="8 16" id="KW-0472">Membrane</keyword>
<feature type="compositionally biased region" description="Polar residues" evidence="15">
    <location>
        <begin position="638"/>
        <end position="652"/>
    </location>
</feature>
<evidence type="ECO:0000256" key="2">
    <source>
        <dbReference type="ARBA" id="ARBA00022473"/>
    </source>
</evidence>
<dbReference type="PANTHER" id="PTHR22752">
    <property type="entry name" value="G PROTEIN-COUPLED RECEPTOR"/>
    <property type="match status" value="1"/>
</dbReference>
<dbReference type="PROSITE" id="PS50262">
    <property type="entry name" value="G_PROTEIN_RECEP_F1_2"/>
    <property type="match status" value="1"/>
</dbReference>
<accession>A0ABP0GFS2</accession>
<dbReference type="InterPro" id="IPR000276">
    <property type="entry name" value="GPCR_Rhodpsn"/>
</dbReference>
<reference evidence="18 19" key="1">
    <citation type="submission" date="2024-02" db="EMBL/GenBank/DDBJ databases">
        <authorList>
            <person name="Daric V."/>
            <person name="Darras S."/>
        </authorList>
    </citation>
    <scope>NUCLEOTIDE SEQUENCE [LARGE SCALE GENOMIC DNA]</scope>
</reference>
<evidence type="ECO:0000256" key="11">
    <source>
        <dbReference type="ARBA" id="ARBA00023180"/>
    </source>
</evidence>
<evidence type="ECO:0000256" key="8">
    <source>
        <dbReference type="ARBA" id="ARBA00023136"/>
    </source>
</evidence>
<feature type="transmembrane region" description="Helical" evidence="16">
    <location>
        <begin position="192"/>
        <end position="213"/>
    </location>
</feature>
<evidence type="ECO:0000256" key="4">
    <source>
        <dbReference type="ARBA" id="ARBA00022692"/>
    </source>
</evidence>
<dbReference type="InterPro" id="IPR017452">
    <property type="entry name" value="GPCR_Rhodpsn_7TM"/>
</dbReference>
<keyword evidence="3" id="KW-1003">Cell membrane</keyword>
<evidence type="ECO:0000256" key="12">
    <source>
        <dbReference type="ARBA" id="ARBA00023224"/>
    </source>
</evidence>
<evidence type="ECO:0000256" key="15">
    <source>
        <dbReference type="SAM" id="MobiDB-lite"/>
    </source>
</evidence>
<sequence>MENITGVPSMSSGVSTSVILNPLPEYVVIIRSVFLGIIIGLALSGNFLVCFTLYRRQYLLMPSNKLVLSLTFSNFLFSILVLPFVLTSSIQKHWLLGSVWCSLTGLITQTVLGASLLTLSIISCDRYYAIVYPFQYPVDVTGFRVTCVIILCWIISGACAIPPLFGAWSKYHFYPAHMGCIPHWGLSRAYSLFWLIFFFILPFCIMVFCYACIFKAVRRKTRQNRVNNFSIDQLHPKMNNFFLGDDGVEDNDGMDSSDQVHSKQITGKGIATDDRDCCNVSVTRDSGIVSGVQGEDNCGVVDDDDDGSILPHQVVYSSMNCKLQQDGHTGCRSGNNNNLKSSFIRSHLGLPEMYDVIPTAVTAVVHQNPSFDKPVNNRVSSDCCYEKHIQTKTNCSSSFNHLEEQDAMTVLSTGRKLPAFEQNGTATTSRNTSLFASGNSLGSLTRDSEMSMQPPVQPKQLTYSHVHYYKNHKKAICTIIFVVGILLLTTVPYLVVSIYETFHAISTEISYYPGVPDWIISTVTICLYCTCIYYPLIYGLWNHTVRKEIKSLLFGESKHPKTPPQTILTLMTHFKDLGLSPRLTAAIMAESAAVASIVRPTHVVPMSSKKRGGISYSSNRVSTNNGKRNTTSKDKPSLVSQTGECSRGTRNGNISEYTMRLKTKEEIGNLNFNQNNCKSRDREKPGQSLLKLNSDEILTNDILLPALLLSNTETNDSVCFSKYSRTLGNVHSMELLDLSKKYNFSESIEKLSSDEFDSESETMSVNEVFAVTNYKGSQSCCFNNILPKSIQENDIAPLLEEIQEKMQSSNLIHLEAGEPVKIRRWNKPQMYDYFAQTMAYDLVENVISE</sequence>
<keyword evidence="7" id="KW-0969">Cilium</keyword>
<feature type="transmembrane region" description="Helical" evidence="16">
    <location>
        <begin position="518"/>
        <end position="541"/>
    </location>
</feature>
<evidence type="ECO:0000256" key="7">
    <source>
        <dbReference type="ARBA" id="ARBA00023069"/>
    </source>
</evidence>
<evidence type="ECO:0000313" key="19">
    <source>
        <dbReference type="Proteomes" id="UP001642483"/>
    </source>
</evidence>
<feature type="region of interest" description="Disordered" evidence="15">
    <location>
        <begin position="609"/>
        <end position="652"/>
    </location>
</feature>
<feature type="transmembrane region" description="Helical" evidence="16">
    <location>
        <begin position="143"/>
        <end position="165"/>
    </location>
</feature>
<keyword evidence="11" id="KW-0325">Glycoprotein</keyword>
<comment type="caution">
    <text evidence="18">The sequence shown here is derived from an EMBL/GenBank/DDBJ whole genome shotgun (WGS) entry which is preliminary data.</text>
</comment>
<dbReference type="EMBL" id="CAWYQH010000119">
    <property type="protein sequence ID" value="CAK8690621.1"/>
    <property type="molecule type" value="Genomic_DNA"/>
</dbReference>
<protein>
    <recommendedName>
        <fullName evidence="17">G-protein coupled receptors family 1 profile domain-containing protein</fullName>
    </recommendedName>
</protein>
<name>A0ABP0GFS2_CLALP</name>
<evidence type="ECO:0000256" key="5">
    <source>
        <dbReference type="ARBA" id="ARBA00022989"/>
    </source>
</evidence>
<dbReference type="PRINTS" id="PR00237">
    <property type="entry name" value="GPCRRHODOPSN"/>
</dbReference>
<dbReference type="PANTHER" id="PTHR22752:SF10">
    <property type="entry name" value="G-PROTEIN COUPLED RECEPTOR 161"/>
    <property type="match status" value="1"/>
</dbReference>
<feature type="transmembrane region" description="Helical" evidence="16">
    <location>
        <begin position="66"/>
        <end position="85"/>
    </location>
</feature>
<evidence type="ECO:0000256" key="9">
    <source>
        <dbReference type="ARBA" id="ARBA00023157"/>
    </source>
</evidence>
<evidence type="ECO:0000256" key="6">
    <source>
        <dbReference type="ARBA" id="ARBA00023040"/>
    </source>
</evidence>
<feature type="transmembrane region" description="Helical" evidence="16">
    <location>
        <begin position="97"/>
        <end position="122"/>
    </location>
</feature>
<evidence type="ECO:0000256" key="16">
    <source>
        <dbReference type="SAM" id="Phobius"/>
    </source>
</evidence>
<dbReference type="CDD" id="cd00637">
    <property type="entry name" value="7tm_classA_rhodopsin-like"/>
    <property type="match status" value="1"/>
</dbReference>
<evidence type="ECO:0000259" key="17">
    <source>
        <dbReference type="PROSITE" id="PS50262"/>
    </source>
</evidence>
<keyword evidence="13" id="KW-0966">Cell projection</keyword>
<feature type="compositionally biased region" description="Polar residues" evidence="15">
    <location>
        <begin position="615"/>
        <end position="629"/>
    </location>
</feature>
<proteinExistence type="inferred from homology"/>
<evidence type="ECO:0000256" key="3">
    <source>
        <dbReference type="ARBA" id="ARBA00022475"/>
    </source>
</evidence>
<dbReference type="Gene3D" id="1.20.1070.10">
    <property type="entry name" value="Rhodopsin 7-helix transmembrane proteins"/>
    <property type="match status" value="2"/>
</dbReference>
<evidence type="ECO:0000256" key="14">
    <source>
        <dbReference type="RuleBase" id="RU000688"/>
    </source>
</evidence>
<evidence type="ECO:0000256" key="1">
    <source>
        <dbReference type="ARBA" id="ARBA00004272"/>
    </source>
</evidence>
<keyword evidence="19" id="KW-1185">Reference proteome</keyword>
<feature type="domain" description="G-protein coupled receptors family 1 profile" evidence="17">
    <location>
        <begin position="45"/>
        <end position="538"/>
    </location>
</feature>
<organism evidence="18 19">
    <name type="scientific">Clavelina lepadiformis</name>
    <name type="common">Light-bulb sea squirt</name>
    <name type="synonym">Ascidia lepadiformis</name>
    <dbReference type="NCBI Taxonomy" id="159417"/>
    <lineage>
        <taxon>Eukaryota</taxon>
        <taxon>Metazoa</taxon>
        <taxon>Chordata</taxon>
        <taxon>Tunicata</taxon>
        <taxon>Ascidiacea</taxon>
        <taxon>Aplousobranchia</taxon>
        <taxon>Clavelinidae</taxon>
        <taxon>Clavelina</taxon>
    </lineage>
</organism>
<keyword evidence="2" id="KW-0217">Developmental protein</keyword>
<comment type="similarity">
    <text evidence="14">Belongs to the G-protein coupled receptor 1 family.</text>
</comment>
<keyword evidence="10 14" id="KW-0675">Receptor</keyword>
<keyword evidence="9" id="KW-1015">Disulfide bond</keyword>
<keyword evidence="5 16" id="KW-1133">Transmembrane helix</keyword>
<comment type="subcellular location">
    <subcellularLocation>
        <location evidence="1">Cell projection</location>
        <location evidence="1">Cilium membrane</location>
        <topology evidence="1">Multi-pass membrane protein</topology>
    </subcellularLocation>
</comment>